<dbReference type="Pfam" id="PF07679">
    <property type="entry name" value="I-set"/>
    <property type="match status" value="1"/>
</dbReference>
<dbReference type="STRING" id="400727.A0A2T7P1G0"/>
<comment type="caution">
    <text evidence="4">The sequence shown here is derived from an EMBL/GenBank/DDBJ whole genome shotgun (WGS) entry which is preliminary data.</text>
</comment>
<evidence type="ECO:0000256" key="2">
    <source>
        <dbReference type="SAM" id="Phobius"/>
    </source>
</evidence>
<dbReference type="OrthoDB" id="6161934at2759"/>
<dbReference type="InterPro" id="IPR007110">
    <property type="entry name" value="Ig-like_dom"/>
</dbReference>
<evidence type="ECO:0000259" key="3">
    <source>
        <dbReference type="PROSITE" id="PS50835"/>
    </source>
</evidence>
<keyword evidence="2" id="KW-1133">Transmembrane helix</keyword>
<keyword evidence="2" id="KW-0812">Transmembrane</keyword>
<dbReference type="PANTHER" id="PTHR45889:SF8">
    <property type="entry name" value="IG-LIKE DOMAIN-CONTAINING PROTEIN"/>
    <property type="match status" value="1"/>
</dbReference>
<dbReference type="SMART" id="SM00408">
    <property type="entry name" value="IGc2"/>
    <property type="match status" value="1"/>
</dbReference>
<organism evidence="4 5">
    <name type="scientific">Pomacea canaliculata</name>
    <name type="common">Golden apple snail</name>
    <dbReference type="NCBI Taxonomy" id="400727"/>
    <lineage>
        <taxon>Eukaryota</taxon>
        <taxon>Metazoa</taxon>
        <taxon>Spiralia</taxon>
        <taxon>Lophotrochozoa</taxon>
        <taxon>Mollusca</taxon>
        <taxon>Gastropoda</taxon>
        <taxon>Caenogastropoda</taxon>
        <taxon>Architaenioglossa</taxon>
        <taxon>Ampullarioidea</taxon>
        <taxon>Ampullariidae</taxon>
        <taxon>Pomacea</taxon>
    </lineage>
</organism>
<proteinExistence type="predicted"/>
<dbReference type="InterPro" id="IPR003598">
    <property type="entry name" value="Ig_sub2"/>
</dbReference>
<dbReference type="InterPro" id="IPR003599">
    <property type="entry name" value="Ig_sub"/>
</dbReference>
<dbReference type="EMBL" id="PZQS01000007">
    <property type="protein sequence ID" value="PVD27243.1"/>
    <property type="molecule type" value="Genomic_DNA"/>
</dbReference>
<name>A0A2T7P1G0_POMCA</name>
<dbReference type="PANTHER" id="PTHR45889">
    <property type="entry name" value="IG-LIKE DOMAIN-CONTAINING PROTEIN"/>
    <property type="match status" value="1"/>
</dbReference>
<sequence>MDVPALDLRVCIHCAHLCSVLGDAAQPVCVTSGQDATLTWQLLSRHLWHGVIVISLDNPQNIVFMASLVGNQLVNPLLMSGYQDTVNVSDTLIDGYIRVSISNVTARHAGTYLCLRGLSGKDIIPNCGQRLNVIEAPQEARVTALGVAVEGHNLTLRCTASSASKPRDQHRPMVFRWFDSADGDGRAVSEIIPADHLNASSAETSEPKPVALGPADGVDEHSASRINLTSQTITLQFTRKSDEGRQFACSASEGLGLWSEWSDRYTVHLQGAPSAEDLRLDPPDGTIDLTSGSSVNLTCSVSTCRPACDITWEKVISKKTSIPLQKGHTLTLKNVSLVEEGVYACAASNEHGRVSKTIVVHVVGKEESSSSEPLISDHNRLAVILVVVSTIGLALGITGVAYIVYTWRRQRQQHPARWRPRRLGSDVVPLSSMKR</sequence>
<feature type="domain" description="Ig-like" evidence="3">
    <location>
        <begin position="273"/>
        <end position="361"/>
    </location>
</feature>
<dbReference type="AlphaFoldDB" id="A0A2T7P1G0"/>
<keyword evidence="2" id="KW-0472">Membrane</keyword>
<feature type="region of interest" description="Disordered" evidence="1">
    <location>
        <begin position="197"/>
        <end position="217"/>
    </location>
</feature>
<dbReference type="PROSITE" id="PS50835">
    <property type="entry name" value="IG_LIKE"/>
    <property type="match status" value="2"/>
</dbReference>
<accession>A0A2T7P1G0</accession>
<dbReference type="SUPFAM" id="SSF48726">
    <property type="entry name" value="Immunoglobulin"/>
    <property type="match status" value="2"/>
</dbReference>
<dbReference type="Proteomes" id="UP000245119">
    <property type="component" value="Linkage Group LG7"/>
</dbReference>
<dbReference type="Gene3D" id="2.60.40.10">
    <property type="entry name" value="Immunoglobulins"/>
    <property type="match status" value="2"/>
</dbReference>
<reference evidence="4 5" key="1">
    <citation type="submission" date="2018-04" db="EMBL/GenBank/DDBJ databases">
        <title>The genome of golden apple snail Pomacea canaliculata provides insight into stress tolerance and invasive adaptation.</title>
        <authorList>
            <person name="Liu C."/>
            <person name="Liu B."/>
            <person name="Ren Y."/>
            <person name="Zhang Y."/>
            <person name="Wang H."/>
            <person name="Li S."/>
            <person name="Jiang F."/>
            <person name="Yin L."/>
            <person name="Zhang G."/>
            <person name="Qian W."/>
            <person name="Fan W."/>
        </authorList>
    </citation>
    <scope>NUCLEOTIDE SEQUENCE [LARGE SCALE GENOMIC DNA]</scope>
    <source>
        <strain evidence="4">SZHN2017</strain>
        <tissue evidence="4">Muscle</tissue>
    </source>
</reference>
<evidence type="ECO:0000313" key="5">
    <source>
        <dbReference type="Proteomes" id="UP000245119"/>
    </source>
</evidence>
<dbReference type="InterPro" id="IPR013783">
    <property type="entry name" value="Ig-like_fold"/>
</dbReference>
<feature type="domain" description="Ig-like" evidence="3">
    <location>
        <begin position="137"/>
        <end position="252"/>
    </location>
</feature>
<dbReference type="InterPro" id="IPR036179">
    <property type="entry name" value="Ig-like_dom_sf"/>
</dbReference>
<evidence type="ECO:0000313" key="4">
    <source>
        <dbReference type="EMBL" id="PVD27243.1"/>
    </source>
</evidence>
<dbReference type="InterPro" id="IPR013098">
    <property type="entry name" value="Ig_I-set"/>
</dbReference>
<evidence type="ECO:0000256" key="1">
    <source>
        <dbReference type="SAM" id="MobiDB-lite"/>
    </source>
</evidence>
<keyword evidence="5" id="KW-1185">Reference proteome</keyword>
<gene>
    <name evidence="4" type="ORF">C0Q70_12398</name>
</gene>
<dbReference type="SMART" id="SM00409">
    <property type="entry name" value="IG"/>
    <property type="match status" value="3"/>
</dbReference>
<feature type="transmembrane region" description="Helical" evidence="2">
    <location>
        <begin position="381"/>
        <end position="405"/>
    </location>
</feature>
<protein>
    <recommendedName>
        <fullName evidence="3">Ig-like domain-containing protein</fullName>
    </recommendedName>
</protein>